<protein>
    <submittedName>
        <fullName evidence="1">Uncharacterized protein</fullName>
    </submittedName>
</protein>
<proteinExistence type="predicted"/>
<sequence length="66" mass="7550">MCRSPNCWILQVLENLASLICRPHLHGGVPSRMGTRNAVWRISSRSHHRSPSPSLHTPAAAWLWRR</sequence>
<dbReference type="AlphaFoldDB" id="A0A0E9V4B7"/>
<evidence type="ECO:0000313" key="1">
    <source>
        <dbReference type="EMBL" id="JAH72270.1"/>
    </source>
</evidence>
<accession>A0A0E9V4B7</accession>
<reference evidence="1" key="2">
    <citation type="journal article" date="2015" name="Fish Shellfish Immunol.">
        <title>Early steps in the European eel (Anguilla anguilla)-Vibrio vulnificus interaction in the gills: Role of the RtxA13 toxin.</title>
        <authorList>
            <person name="Callol A."/>
            <person name="Pajuelo D."/>
            <person name="Ebbesson L."/>
            <person name="Teles M."/>
            <person name="MacKenzie S."/>
            <person name="Amaro C."/>
        </authorList>
    </citation>
    <scope>NUCLEOTIDE SEQUENCE</scope>
</reference>
<dbReference type="EMBL" id="GBXM01036307">
    <property type="protein sequence ID" value="JAH72270.1"/>
    <property type="molecule type" value="Transcribed_RNA"/>
</dbReference>
<name>A0A0E9V4B7_ANGAN</name>
<reference evidence="1" key="1">
    <citation type="submission" date="2014-11" db="EMBL/GenBank/DDBJ databases">
        <authorList>
            <person name="Amaro Gonzalez C."/>
        </authorList>
    </citation>
    <scope>NUCLEOTIDE SEQUENCE</scope>
</reference>
<organism evidence="1">
    <name type="scientific">Anguilla anguilla</name>
    <name type="common">European freshwater eel</name>
    <name type="synonym">Muraena anguilla</name>
    <dbReference type="NCBI Taxonomy" id="7936"/>
    <lineage>
        <taxon>Eukaryota</taxon>
        <taxon>Metazoa</taxon>
        <taxon>Chordata</taxon>
        <taxon>Craniata</taxon>
        <taxon>Vertebrata</taxon>
        <taxon>Euteleostomi</taxon>
        <taxon>Actinopterygii</taxon>
        <taxon>Neopterygii</taxon>
        <taxon>Teleostei</taxon>
        <taxon>Anguilliformes</taxon>
        <taxon>Anguillidae</taxon>
        <taxon>Anguilla</taxon>
    </lineage>
</organism>